<name>A0A383CA40_9ZZZZ</name>
<accession>A0A383CA40</accession>
<proteinExistence type="predicted"/>
<gene>
    <name evidence="2" type="ORF">METZ01_LOCUS482101</name>
</gene>
<dbReference type="Pfam" id="PF14237">
    <property type="entry name" value="GYF_2"/>
    <property type="match status" value="1"/>
</dbReference>
<feature type="non-terminal residue" evidence="2">
    <location>
        <position position="88"/>
    </location>
</feature>
<evidence type="ECO:0000313" key="2">
    <source>
        <dbReference type="EMBL" id="SVE29247.1"/>
    </source>
</evidence>
<protein>
    <recommendedName>
        <fullName evidence="1">GYF domain-containing protein</fullName>
    </recommendedName>
</protein>
<organism evidence="2">
    <name type="scientific">marine metagenome</name>
    <dbReference type="NCBI Taxonomy" id="408172"/>
    <lineage>
        <taxon>unclassified sequences</taxon>
        <taxon>metagenomes</taxon>
        <taxon>ecological metagenomes</taxon>
    </lineage>
</organism>
<evidence type="ECO:0000259" key="1">
    <source>
        <dbReference type="Pfam" id="PF14237"/>
    </source>
</evidence>
<feature type="domain" description="GYF" evidence="1">
    <location>
        <begin position="4"/>
        <end position="49"/>
    </location>
</feature>
<sequence length="88" mass="9257">MMIHISRDGQEFGPYTSEQVQEYLATGNLVATDMAWHEGAADWYPITEVGGDVSAFVPGLACPKCGAGMGPDDGICLGCGHNVDEPVV</sequence>
<dbReference type="InterPro" id="IPR025640">
    <property type="entry name" value="GYF_2"/>
</dbReference>
<dbReference type="AlphaFoldDB" id="A0A383CA40"/>
<reference evidence="2" key="1">
    <citation type="submission" date="2018-05" db="EMBL/GenBank/DDBJ databases">
        <authorList>
            <person name="Lanie J.A."/>
            <person name="Ng W.-L."/>
            <person name="Kazmierczak K.M."/>
            <person name="Andrzejewski T.M."/>
            <person name="Davidsen T.M."/>
            <person name="Wayne K.J."/>
            <person name="Tettelin H."/>
            <person name="Glass J.I."/>
            <person name="Rusch D."/>
            <person name="Podicherti R."/>
            <person name="Tsui H.-C.T."/>
            <person name="Winkler M.E."/>
        </authorList>
    </citation>
    <scope>NUCLEOTIDE SEQUENCE</scope>
</reference>
<dbReference type="EMBL" id="UINC01207241">
    <property type="protein sequence ID" value="SVE29247.1"/>
    <property type="molecule type" value="Genomic_DNA"/>
</dbReference>